<protein>
    <submittedName>
        <fullName evidence="1">Uncharacterized protein</fullName>
    </submittedName>
</protein>
<comment type="caution">
    <text evidence="1">The sequence shown here is derived from an EMBL/GenBank/DDBJ whole genome shotgun (WGS) entry which is preliminary data.</text>
</comment>
<name>A0A8S2G6A4_9BILA</name>
<gene>
    <name evidence="1" type="ORF">OVA965_LOCUS44314</name>
    <name evidence="2" type="ORF">TMI583_LOCUS47040</name>
</gene>
<sequence>RKLLLEKYNWKRMATLYQYERQYTKPITEFNNLLQADKKLSSINLEHERINEWENALSKGISFSDLNESEENKTRNSFRDAFDDLQRNNIRIIIGNFNSTMAIRIFCE</sequence>
<evidence type="ECO:0000313" key="1">
    <source>
        <dbReference type="EMBL" id="CAF1641498.1"/>
    </source>
</evidence>
<reference evidence="1" key="1">
    <citation type="submission" date="2021-02" db="EMBL/GenBank/DDBJ databases">
        <authorList>
            <person name="Nowell W R."/>
        </authorList>
    </citation>
    <scope>NUCLEOTIDE SEQUENCE</scope>
</reference>
<accession>A0A8S2G6A4</accession>
<dbReference type="Proteomes" id="UP000682733">
    <property type="component" value="Unassembled WGS sequence"/>
</dbReference>
<organism evidence="1 3">
    <name type="scientific">Didymodactylos carnosus</name>
    <dbReference type="NCBI Taxonomy" id="1234261"/>
    <lineage>
        <taxon>Eukaryota</taxon>
        <taxon>Metazoa</taxon>
        <taxon>Spiralia</taxon>
        <taxon>Gnathifera</taxon>
        <taxon>Rotifera</taxon>
        <taxon>Eurotatoria</taxon>
        <taxon>Bdelloidea</taxon>
        <taxon>Philodinida</taxon>
        <taxon>Philodinidae</taxon>
        <taxon>Didymodactylos</taxon>
    </lineage>
</organism>
<dbReference type="Proteomes" id="UP000677228">
    <property type="component" value="Unassembled WGS sequence"/>
</dbReference>
<dbReference type="AlphaFoldDB" id="A0A8S2G6A4"/>
<feature type="non-terminal residue" evidence="1">
    <location>
        <position position="108"/>
    </location>
</feature>
<dbReference type="EMBL" id="CAJOBA010089533">
    <property type="protein sequence ID" value="CAF4478305.1"/>
    <property type="molecule type" value="Genomic_DNA"/>
</dbReference>
<dbReference type="EMBL" id="CAJNOK010062586">
    <property type="protein sequence ID" value="CAF1641498.1"/>
    <property type="molecule type" value="Genomic_DNA"/>
</dbReference>
<evidence type="ECO:0000313" key="2">
    <source>
        <dbReference type="EMBL" id="CAF4478305.1"/>
    </source>
</evidence>
<evidence type="ECO:0000313" key="3">
    <source>
        <dbReference type="Proteomes" id="UP000677228"/>
    </source>
</evidence>
<feature type="non-terminal residue" evidence="1">
    <location>
        <position position="1"/>
    </location>
</feature>
<proteinExistence type="predicted"/>
<dbReference type="Gene3D" id="3.40.50.2300">
    <property type="match status" value="1"/>
</dbReference>